<evidence type="ECO:0000313" key="8">
    <source>
        <dbReference type="EMBL" id="NJC72611.1"/>
    </source>
</evidence>
<dbReference type="Pfam" id="PF00107">
    <property type="entry name" value="ADH_zinc_N"/>
    <property type="match status" value="1"/>
</dbReference>
<proteinExistence type="inferred from homology"/>
<protein>
    <submittedName>
        <fullName evidence="8">Alcohol dehydrogenase catalytic domain-containing protein</fullName>
    </submittedName>
</protein>
<accession>A0ABX0Y3F4</accession>
<dbReference type="Proteomes" id="UP000722989">
    <property type="component" value="Unassembled WGS sequence"/>
</dbReference>
<keyword evidence="9" id="KW-1185">Reference proteome</keyword>
<evidence type="ECO:0000256" key="6">
    <source>
        <dbReference type="RuleBase" id="RU361277"/>
    </source>
</evidence>
<dbReference type="InterPro" id="IPR020843">
    <property type="entry name" value="ER"/>
</dbReference>
<dbReference type="PROSITE" id="PS00059">
    <property type="entry name" value="ADH_ZINC"/>
    <property type="match status" value="1"/>
</dbReference>
<gene>
    <name evidence="8" type="ORF">HC031_23245</name>
</gene>
<feature type="domain" description="Enoyl reductase (ER)" evidence="7">
    <location>
        <begin position="6"/>
        <end position="363"/>
    </location>
</feature>
<sequence length="367" mass="37581">MTIHGRVLTAAGAPTVETPLELVEPDGDLVRVRLTASGVCHSDLHVANGEWSAPLPMVLGHEGAGVVEAVGPQVRTLRPGDHVALSWYAQCGHCRRCRSGRAWLCTGTRATSHELPDGRTSLRDAHGAPVHAFLGLGTFAEAAVVPEAAAVAVPDDVPARIAALIGCAVTTGVGAVLNTAQVRAGDSAVVVGCGGVGQSILLGLALAGAHPIIAVDLSDDRLAHARALGATHVLRGDDPDLVAHVAAITDDGADHAFEAIGRPETIEQLPSLVGRGGNAVLVGMPAEGVRASFDPFDLADAGKRVLGCNYGSSVPAVDFPRIAGLYRSGRLPLDALVGAVRPLAELDAAFGDLRDAVGLRTVLDLTK</sequence>
<keyword evidence="3 6" id="KW-0479">Metal-binding</keyword>
<evidence type="ECO:0000256" key="1">
    <source>
        <dbReference type="ARBA" id="ARBA00001947"/>
    </source>
</evidence>
<keyword evidence="4 6" id="KW-0862">Zinc</keyword>
<evidence type="ECO:0000256" key="3">
    <source>
        <dbReference type="ARBA" id="ARBA00022723"/>
    </source>
</evidence>
<dbReference type="PANTHER" id="PTHR43350">
    <property type="entry name" value="NAD-DEPENDENT ALCOHOL DEHYDROGENASE"/>
    <property type="match status" value="1"/>
</dbReference>
<comment type="similarity">
    <text evidence="2 6">Belongs to the zinc-containing alcohol dehydrogenase family.</text>
</comment>
<evidence type="ECO:0000256" key="5">
    <source>
        <dbReference type="ARBA" id="ARBA00023002"/>
    </source>
</evidence>
<dbReference type="InterPro" id="IPR036291">
    <property type="entry name" value="NAD(P)-bd_dom_sf"/>
</dbReference>
<name>A0ABX0Y3F4_9ACTN</name>
<dbReference type="InterPro" id="IPR002328">
    <property type="entry name" value="ADH_Zn_CS"/>
</dbReference>
<dbReference type="PANTHER" id="PTHR43350:SF21">
    <property type="entry name" value="S-NITROSOMYCOTHIOL REDUCTASE MSCR"/>
    <property type="match status" value="1"/>
</dbReference>
<dbReference type="SUPFAM" id="SSF51735">
    <property type="entry name" value="NAD(P)-binding Rossmann-fold domains"/>
    <property type="match status" value="1"/>
</dbReference>
<dbReference type="Gene3D" id="3.40.50.720">
    <property type="entry name" value="NAD(P)-binding Rossmann-like Domain"/>
    <property type="match status" value="1"/>
</dbReference>
<organism evidence="8 9">
    <name type="scientific">Planosporangium thailandense</name>
    <dbReference type="NCBI Taxonomy" id="765197"/>
    <lineage>
        <taxon>Bacteria</taxon>
        <taxon>Bacillati</taxon>
        <taxon>Actinomycetota</taxon>
        <taxon>Actinomycetes</taxon>
        <taxon>Micromonosporales</taxon>
        <taxon>Micromonosporaceae</taxon>
        <taxon>Planosporangium</taxon>
    </lineage>
</organism>
<dbReference type="RefSeq" id="WP_167927521.1">
    <property type="nucleotide sequence ID" value="NZ_JAATVY010000020.1"/>
</dbReference>
<dbReference type="InterPro" id="IPR013149">
    <property type="entry name" value="ADH-like_C"/>
</dbReference>
<evidence type="ECO:0000256" key="2">
    <source>
        <dbReference type="ARBA" id="ARBA00008072"/>
    </source>
</evidence>
<dbReference type="SUPFAM" id="SSF50129">
    <property type="entry name" value="GroES-like"/>
    <property type="match status" value="1"/>
</dbReference>
<dbReference type="Pfam" id="PF08240">
    <property type="entry name" value="ADH_N"/>
    <property type="match status" value="1"/>
</dbReference>
<keyword evidence="5" id="KW-0560">Oxidoreductase</keyword>
<reference evidence="8 9" key="1">
    <citation type="submission" date="2020-03" db="EMBL/GenBank/DDBJ databases">
        <title>WGS of the type strain of Planosporangium spp.</title>
        <authorList>
            <person name="Thawai C."/>
        </authorList>
    </citation>
    <scope>NUCLEOTIDE SEQUENCE [LARGE SCALE GENOMIC DNA]</scope>
    <source>
        <strain evidence="8 9">TBRC 5610</strain>
    </source>
</reference>
<dbReference type="InterPro" id="IPR011032">
    <property type="entry name" value="GroES-like_sf"/>
</dbReference>
<dbReference type="SMART" id="SM00829">
    <property type="entry name" value="PKS_ER"/>
    <property type="match status" value="1"/>
</dbReference>
<dbReference type="InterPro" id="IPR013154">
    <property type="entry name" value="ADH-like_N"/>
</dbReference>
<dbReference type="EMBL" id="JAATVY010000020">
    <property type="protein sequence ID" value="NJC72611.1"/>
    <property type="molecule type" value="Genomic_DNA"/>
</dbReference>
<comment type="cofactor">
    <cofactor evidence="1 6">
        <name>Zn(2+)</name>
        <dbReference type="ChEBI" id="CHEBI:29105"/>
    </cofactor>
</comment>
<evidence type="ECO:0000313" key="9">
    <source>
        <dbReference type="Proteomes" id="UP000722989"/>
    </source>
</evidence>
<comment type="caution">
    <text evidence="8">The sequence shown here is derived from an EMBL/GenBank/DDBJ whole genome shotgun (WGS) entry which is preliminary data.</text>
</comment>
<dbReference type="Gene3D" id="3.90.180.10">
    <property type="entry name" value="Medium-chain alcohol dehydrogenases, catalytic domain"/>
    <property type="match status" value="1"/>
</dbReference>
<evidence type="ECO:0000259" key="7">
    <source>
        <dbReference type="SMART" id="SM00829"/>
    </source>
</evidence>
<evidence type="ECO:0000256" key="4">
    <source>
        <dbReference type="ARBA" id="ARBA00022833"/>
    </source>
</evidence>